<dbReference type="NCBIfam" id="TIGR00260">
    <property type="entry name" value="thrC"/>
    <property type="match status" value="1"/>
</dbReference>
<evidence type="ECO:0000313" key="11">
    <source>
        <dbReference type="EMBL" id="PJE80405.1"/>
    </source>
</evidence>
<dbReference type="Pfam" id="PF24857">
    <property type="entry name" value="THR4_C"/>
    <property type="match status" value="1"/>
</dbReference>
<dbReference type="InterPro" id="IPR029144">
    <property type="entry name" value="Thr_synth_N"/>
</dbReference>
<evidence type="ECO:0000256" key="1">
    <source>
        <dbReference type="ARBA" id="ARBA00001933"/>
    </source>
</evidence>
<dbReference type="EC" id="4.2.3.1" evidence="4"/>
<gene>
    <name evidence="11" type="primary">thrC</name>
    <name evidence="11" type="ORF">CI610_00586</name>
</gene>
<dbReference type="Gene3D" id="3.40.50.1100">
    <property type="match status" value="2"/>
</dbReference>
<dbReference type="InterPro" id="IPR000634">
    <property type="entry name" value="Ser/Thr_deHydtase_PyrdxlP-BS"/>
</dbReference>
<comment type="pathway">
    <text evidence="2">Amino-acid biosynthesis; L-threonine biosynthesis; L-threonine from L-aspartate: step 5/5.</text>
</comment>
<dbReference type="AlphaFoldDB" id="A0A2H9TAX2"/>
<dbReference type="UniPathway" id="UPA00050">
    <property type="reaction ID" value="UER00065"/>
</dbReference>
<dbReference type="Pfam" id="PF14821">
    <property type="entry name" value="Thr_synth_N"/>
    <property type="match status" value="1"/>
</dbReference>
<dbReference type="GO" id="GO:0009088">
    <property type="term" value="P:threonine biosynthetic process"/>
    <property type="evidence" value="ECO:0007669"/>
    <property type="project" value="UniProtKB-UniPathway"/>
</dbReference>
<dbReference type="EMBL" id="NSIT01000018">
    <property type="protein sequence ID" value="PJE80405.1"/>
    <property type="molecule type" value="Genomic_DNA"/>
</dbReference>
<proteinExistence type="inferred from homology"/>
<organism evidence="11">
    <name type="scientific">invertebrate metagenome</name>
    <dbReference type="NCBI Taxonomy" id="1711999"/>
    <lineage>
        <taxon>unclassified sequences</taxon>
        <taxon>metagenomes</taxon>
        <taxon>organismal metagenomes</taxon>
    </lineage>
</organism>
<sequence length="462" mass="52170">MKYISTRGHCSPKNFSQVLLKGLAGDGGLFVPDQLPEFDKKTLIRFRQLPYNELAAEILTPFTTNCIDPIQLRHIIDKSYQNFTHKSVAPLQQMDHNRWILELFHGPTLAFKDFALQLLGNLLDHELAIRNKKAIILAATSGDTGSAAIEGCRHSDYLDIVILHPEDKVSDIQRRQMTTALDTNIHNIAVKGNFDDCQSLVKQCFMDQSFLSENTQLIAVNSINWVRIMAQTVYYFYAALALGSPARDITFSVPTGNFGNVFAGYIAQRMGLPIKKLIVATNQNDILHRFFQHNDYQLYPLQHTLSPSMDIMIANNFERLLFDLLDQDGKAVNLLMQTFSQSGKINIPSTVQNRAKLLFDSAMINDQQTIETITRLHKVTGYLVDPHTATAVQALEQVHHDVDTAQVILATAHPVKFPGAIRQAHLPHPELPPRLQNLMTRTERYQKISNDLASLKHLLQNI</sequence>
<comment type="cofactor">
    <cofactor evidence="1">
        <name>pyridoxal 5'-phosphate</name>
        <dbReference type="ChEBI" id="CHEBI:597326"/>
    </cofactor>
</comment>
<evidence type="ECO:0000256" key="6">
    <source>
        <dbReference type="ARBA" id="ARBA00022697"/>
    </source>
</evidence>
<dbReference type="PROSITE" id="PS00165">
    <property type="entry name" value="DEHYDRATASE_SER_THR"/>
    <property type="match status" value="1"/>
</dbReference>
<evidence type="ECO:0000256" key="3">
    <source>
        <dbReference type="ARBA" id="ARBA00005517"/>
    </source>
</evidence>
<dbReference type="Gene3D" id="3.90.1380.10">
    <property type="entry name" value="Threonine synthase, N-terminal domain"/>
    <property type="match status" value="1"/>
</dbReference>
<keyword evidence="8 11" id="KW-0456">Lyase</keyword>
<reference evidence="11" key="1">
    <citation type="journal article" date="2017" name="Appl. Environ. Microbiol.">
        <title>Molecular characterization of an Endozoicomonas-like organism causing infection in king scallop Pecten maximus L.</title>
        <authorList>
            <person name="Cano I."/>
            <person name="van Aerle R."/>
            <person name="Ross S."/>
            <person name="Verner-Jeffreys D.W."/>
            <person name="Paley R.K."/>
            <person name="Rimmer G."/>
            <person name="Ryder D."/>
            <person name="Hooper P."/>
            <person name="Stone D."/>
            <person name="Feist S.W."/>
        </authorList>
    </citation>
    <scope>NUCLEOTIDE SEQUENCE</scope>
</reference>
<keyword evidence="6" id="KW-0791">Threonine biosynthesis</keyword>
<dbReference type="PANTHER" id="PTHR42690:SF1">
    <property type="entry name" value="THREONINE SYNTHASE-LIKE 2"/>
    <property type="match status" value="1"/>
</dbReference>
<keyword evidence="7" id="KW-0663">Pyridoxal phosphate</keyword>
<dbReference type="InterPro" id="IPR051166">
    <property type="entry name" value="Threonine_Synthase"/>
</dbReference>
<comment type="caution">
    <text evidence="11">The sequence shown here is derived from an EMBL/GenBank/DDBJ whole genome shotgun (WGS) entry which is preliminary data.</text>
</comment>
<evidence type="ECO:0000256" key="8">
    <source>
        <dbReference type="ARBA" id="ARBA00023239"/>
    </source>
</evidence>
<dbReference type="SUPFAM" id="SSF53686">
    <property type="entry name" value="Tryptophan synthase beta subunit-like PLP-dependent enzymes"/>
    <property type="match status" value="1"/>
</dbReference>
<comment type="similarity">
    <text evidence="3">Belongs to the threonine synthase family.</text>
</comment>
<dbReference type="InterPro" id="IPR036052">
    <property type="entry name" value="TrpB-like_PALP_sf"/>
</dbReference>
<dbReference type="GO" id="GO:0030170">
    <property type="term" value="F:pyridoxal phosphate binding"/>
    <property type="evidence" value="ECO:0007669"/>
    <property type="project" value="InterPro"/>
</dbReference>
<evidence type="ECO:0000256" key="5">
    <source>
        <dbReference type="ARBA" id="ARBA00022605"/>
    </source>
</evidence>
<dbReference type="InterPro" id="IPR001926">
    <property type="entry name" value="TrpB-like_PALP"/>
</dbReference>
<protein>
    <recommendedName>
        <fullName evidence="4">threonine synthase</fullName>
        <ecNumber evidence="4">4.2.3.1</ecNumber>
    </recommendedName>
</protein>
<dbReference type="InterPro" id="IPR004450">
    <property type="entry name" value="Thr_synthase-like"/>
</dbReference>
<evidence type="ECO:0000259" key="10">
    <source>
        <dbReference type="Pfam" id="PF14821"/>
    </source>
</evidence>
<dbReference type="CDD" id="cd01560">
    <property type="entry name" value="Thr-synth_2"/>
    <property type="match status" value="1"/>
</dbReference>
<dbReference type="Pfam" id="PF00291">
    <property type="entry name" value="PALP"/>
    <property type="match status" value="1"/>
</dbReference>
<dbReference type="GO" id="GO:0004795">
    <property type="term" value="F:threonine synthase activity"/>
    <property type="evidence" value="ECO:0007669"/>
    <property type="project" value="UniProtKB-EC"/>
</dbReference>
<accession>A0A2H9TAX2</accession>
<name>A0A2H9TAX2_9ZZZZ</name>
<evidence type="ECO:0000256" key="7">
    <source>
        <dbReference type="ARBA" id="ARBA00022898"/>
    </source>
</evidence>
<dbReference type="PANTHER" id="PTHR42690">
    <property type="entry name" value="THREONINE SYNTHASE FAMILY MEMBER"/>
    <property type="match status" value="1"/>
</dbReference>
<feature type="domain" description="Threonine synthase N-terminal" evidence="10">
    <location>
        <begin position="2"/>
        <end position="80"/>
    </location>
</feature>
<feature type="domain" description="Tryptophan synthase beta chain-like PALP" evidence="9">
    <location>
        <begin position="99"/>
        <end position="330"/>
    </location>
</feature>
<evidence type="ECO:0000256" key="2">
    <source>
        <dbReference type="ARBA" id="ARBA00004979"/>
    </source>
</evidence>
<dbReference type="InterPro" id="IPR037158">
    <property type="entry name" value="Thr_synth_N_sf"/>
</dbReference>
<keyword evidence="5" id="KW-0028">Amino-acid biosynthesis</keyword>
<evidence type="ECO:0000256" key="4">
    <source>
        <dbReference type="ARBA" id="ARBA00013028"/>
    </source>
</evidence>
<evidence type="ECO:0000259" key="9">
    <source>
        <dbReference type="Pfam" id="PF00291"/>
    </source>
</evidence>